<dbReference type="GO" id="GO:0045104">
    <property type="term" value="P:intermediate filament cytoskeleton organization"/>
    <property type="evidence" value="ECO:0007669"/>
    <property type="project" value="TreeGrafter"/>
</dbReference>
<reference evidence="8" key="2">
    <citation type="journal article" date="2017" name="Sci. Adv.">
        <title>A tail of two voltages: Proteomic comparison of the three electric organs of the electric eel.</title>
        <authorList>
            <person name="Traeger L.L."/>
            <person name="Sabat G."/>
            <person name="Barrett-Wilt G.A."/>
            <person name="Wells G.B."/>
            <person name="Sussman M.R."/>
        </authorList>
    </citation>
    <scope>NUCLEOTIDE SEQUENCE [LARGE SCALE GENOMIC DNA]</scope>
</reference>
<name>A0A4W4EWC6_ELEEL</name>
<dbReference type="GeneTree" id="ENSGT00940000159342"/>
<evidence type="ECO:0000256" key="3">
    <source>
        <dbReference type="ARBA" id="ARBA00022490"/>
    </source>
</evidence>
<dbReference type="Gene3D" id="3.30.870.10">
    <property type="entry name" value="Endonuclease Chain A"/>
    <property type="match status" value="1"/>
</dbReference>
<dbReference type="Ensembl" id="ENSEEET00000016394.2">
    <property type="protein sequence ID" value="ENSEEEP00000016205.2"/>
    <property type="gene ID" value="ENSEEEG00000008022.2"/>
</dbReference>
<evidence type="ECO:0000256" key="5">
    <source>
        <dbReference type="SAM" id="MobiDB-lite"/>
    </source>
</evidence>
<keyword evidence="3" id="KW-0963">Cytoplasm</keyword>
<reference evidence="7" key="3">
    <citation type="submission" date="2020-05" db="EMBL/GenBank/DDBJ databases">
        <title>Electrophorus electricus (electric eel) genome, fEleEle1, primary haplotype.</title>
        <authorList>
            <person name="Myers G."/>
            <person name="Meyer A."/>
            <person name="Fedrigo O."/>
            <person name="Formenti G."/>
            <person name="Rhie A."/>
            <person name="Tracey A."/>
            <person name="Sims Y."/>
            <person name="Jarvis E.D."/>
        </authorList>
    </citation>
    <scope>NUCLEOTIDE SEQUENCE [LARGE SCALE GENOMIC DNA]</scope>
</reference>
<feature type="region of interest" description="Disordered" evidence="5">
    <location>
        <begin position="629"/>
        <end position="652"/>
    </location>
</feature>
<feature type="compositionally biased region" description="Polar residues" evidence="5">
    <location>
        <begin position="1"/>
        <end position="11"/>
    </location>
</feature>
<dbReference type="PANTHER" id="PTHR16181:SF16">
    <property type="entry name" value="FAMILY WITH SEQUENCE SIMILARITY 83 MEMBER HA"/>
    <property type="match status" value="1"/>
</dbReference>
<protein>
    <recommendedName>
        <fullName evidence="6">Scaffolding anchor of CK1 domain-containing protein</fullName>
    </recommendedName>
</protein>
<dbReference type="Proteomes" id="UP000314983">
    <property type="component" value="Chromosome 11"/>
</dbReference>
<feature type="domain" description="Scaffolding anchor of CK1" evidence="6">
    <location>
        <begin position="13"/>
        <end position="282"/>
    </location>
</feature>
<dbReference type="InterPro" id="IPR050944">
    <property type="entry name" value="FAM83"/>
</dbReference>
<dbReference type="GO" id="GO:0019901">
    <property type="term" value="F:protein kinase binding"/>
    <property type="evidence" value="ECO:0007669"/>
    <property type="project" value="TreeGrafter"/>
</dbReference>
<dbReference type="GO" id="GO:0007165">
    <property type="term" value="P:signal transduction"/>
    <property type="evidence" value="ECO:0007669"/>
    <property type="project" value="TreeGrafter"/>
</dbReference>
<comment type="subcellular location">
    <subcellularLocation>
        <location evidence="1">Cytoplasm</location>
        <location evidence="1">Cytoskeleton</location>
    </subcellularLocation>
</comment>
<proteinExistence type="inferred from homology"/>
<accession>A0A4W4EWC6</accession>
<feature type="compositionally biased region" description="Basic and acidic residues" evidence="5">
    <location>
        <begin position="637"/>
        <end position="652"/>
    </location>
</feature>
<dbReference type="GO" id="GO:1990254">
    <property type="term" value="F:keratin filament binding"/>
    <property type="evidence" value="ECO:0007669"/>
    <property type="project" value="TreeGrafter"/>
</dbReference>
<reference evidence="7" key="5">
    <citation type="submission" date="2025-09" db="UniProtKB">
        <authorList>
            <consortium name="Ensembl"/>
        </authorList>
    </citation>
    <scope>IDENTIFICATION</scope>
</reference>
<dbReference type="OMA" id="NPPEQKC"/>
<organism evidence="7 8">
    <name type="scientific">Electrophorus electricus</name>
    <name type="common">Electric eel</name>
    <name type="synonym">Gymnotus electricus</name>
    <dbReference type="NCBI Taxonomy" id="8005"/>
    <lineage>
        <taxon>Eukaryota</taxon>
        <taxon>Metazoa</taxon>
        <taxon>Chordata</taxon>
        <taxon>Craniata</taxon>
        <taxon>Vertebrata</taxon>
        <taxon>Euteleostomi</taxon>
        <taxon>Actinopterygii</taxon>
        <taxon>Neopterygii</taxon>
        <taxon>Teleostei</taxon>
        <taxon>Ostariophysi</taxon>
        <taxon>Gymnotiformes</taxon>
        <taxon>Gymnotoidei</taxon>
        <taxon>Gymnotidae</taxon>
        <taxon>Electrophorus</taxon>
    </lineage>
</organism>
<evidence type="ECO:0000313" key="7">
    <source>
        <dbReference type="Ensembl" id="ENSEEEP00000016205.2"/>
    </source>
</evidence>
<dbReference type="Pfam" id="PF07894">
    <property type="entry name" value="SACK1"/>
    <property type="match status" value="1"/>
</dbReference>
<evidence type="ECO:0000256" key="4">
    <source>
        <dbReference type="ARBA" id="ARBA00023212"/>
    </source>
</evidence>
<dbReference type="AlphaFoldDB" id="A0A4W4EWC6"/>
<evidence type="ECO:0000256" key="1">
    <source>
        <dbReference type="ARBA" id="ARBA00004245"/>
    </source>
</evidence>
<reference evidence="7" key="4">
    <citation type="submission" date="2025-08" db="UniProtKB">
        <authorList>
            <consortium name="Ensembl"/>
        </authorList>
    </citation>
    <scope>IDENTIFICATION</scope>
</reference>
<evidence type="ECO:0000256" key="2">
    <source>
        <dbReference type="ARBA" id="ARBA00006937"/>
    </source>
</evidence>
<sequence length="1167" mass="132896">MARRSQCSSAGDNPMDPNYLPPHYREEYRLAVDALIEGDLEGYYGFLHKANVVEFLSQPEIEYIKCTVQGPHSVAQSDRSYVAGDADGSSDTYWPVHTDLDAPALDIGWPQQHRFVGPTEIMTLVNPADPEMPSIKEQARRMIKNAQQVIAVAMDMFTDVDIFADILNAALRNVAVYVLLDELNAHHFVAMVNNFRVSLDEIKFMRVRTVSGSTYFCHTGKFFKGQMMNCFMLVDCRVVLSGNYSFMWSFEKIHRCIAHVFLGQLVTPFDKEFRILYAQSEPLVAEIPMAYVEDHGNFSERHYNIENKHMFKREYPPIKNIHAEWPRHLFEDHMNANAKILSFRRGDLIQSTTEENLPFKMHGMQQFRGEQSLDHRRHMKGLNTKEISDFQRFGYTGLPSYAYVSPQKNAMNSGKQQMEDTEIQSTHLPREQFCNQRTGPEPSYEKYSKSRDYSYHQFTAPDCPDEIDDPSGDYNHVHRYLQSYPDVEIETTGNLSVPVQSVSRRLSMGQSNACQNPPIQPNPPEQKCFLNVHHKQQEQKEGLRDWRVSSYLTTLQHGGQDNMTDLQRTDPFVSVPYVIQVKSCEPNISEIKQGKSETPKVSTSRLVVPVPPMNNVTLPENSVDLERFRPTTSESSRTTEGDKVEEIQNREPKETSLIREEFFRRKPNLPLQRSSRLRHSLIFNSNLEQDTSEEIRNSLSQKDAENPLKHSHFVSNILEKKIAVTREPFHWSNLAKSICEPSSGSTIYEDIPSKTEQTSVGDETTHVKDTHQKITLENSQISRLPFTALQRSVSFIDMDDHQRRSRYFKDLATKHKEHVLVELPNSLPPSAIEMVSSVPTTVAVTEQHSIHTSPEEDTPQNSTVSEMDISLKTAVTVADHNPTHTTAETDSPQYPTATELVSSLHTSGTVIEEHLTHLTITLPEADIPQPHTAPERVCSLNTEVTDQHCTPTPPEENIPQHLMTTDSSLYTTVKDQHYAHTSPESISPRTEMISSLHTSVGITEHKVYKAEEFPAQVANVGFSNAEQSQEPQICLTPCTDLVVQQQPSAGKKSILSSYQSSTANVLSCSNLRDDTKVLLEQISAKNHGRTSNLTHEANGNRDKQTSGHRTKTWSSKASPEEREKLLKRIDSMRKERKVYSRFEQGHNILYNIKIYAILILLFMQFTF</sequence>
<evidence type="ECO:0000313" key="8">
    <source>
        <dbReference type="Proteomes" id="UP000314983"/>
    </source>
</evidence>
<feature type="region of interest" description="Disordered" evidence="5">
    <location>
        <begin position="1"/>
        <end position="20"/>
    </location>
</feature>
<feature type="region of interest" description="Disordered" evidence="5">
    <location>
        <begin position="1088"/>
        <end position="1120"/>
    </location>
</feature>
<keyword evidence="4" id="KW-0206">Cytoskeleton</keyword>
<dbReference type="PANTHER" id="PTHR16181">
    <property type="entry name" value="PROTEIN FAM83A-RELATED"/>
    <property type="match status" value="1"/>
</dbReference>
<dbReference type="SUPFAM" id="SSF56024">
    <property type="entry name" value="Phospholipase D/nuclease"/>
    <property type="match status" value="1"/>
</dbReference>
<keyword evidence="8" id="KW-1185">Reference proteome</keyword>
<dbReference type="GO" id="GO:0030335">
    <property type="term" value="P:positive regulation of cell migration"/>
    <property type="evidence" value="ECO:0007669"/>
    <property type="project" value="TreeGrafter"/>
</dbReference>
<reference evidence="8" key="1">
    <citation type="journal article" date="2014" name="Science">
        <title>Nonhuman genetics. Genomic basis for the convergent evolution of electric organs.</title>
        <authorList>
            <person name="Gallant J.R."/>
            <person name="Traeger L.L."/>
            <person name="Volkening J.D."/>
            <person name="Moffett H."/>
            <person name="Chen P.H."/>
            <person name="Novina C.D."/>
            <person name="Phillips G.N.Jr."/>
            <person name="Anand R."/>
            <person name="Wells G.B."/>
            <person name="Pinch M."/>
            <person name="Guth R."/>
            <person name="Unguez G.A."/>
            <person name="Albert J.S."/>
            <person name="Zakon H.H."/>
            <person name="Samanta M.P."/>
            <person name="Sussman M.R."/>
        </authorList>
    </citation>
    <scope>NUCLEOTIDE SEQUENCE [LARGE SCALE GENOMIC DNA]</scope>
</reference>
<comment type="similarity">
    <text evidence="2">Belongs to the FAM83 family.</text>
</comment>
<dbReference type="GO" id="GO:0044380">
    <property type="term" value="P:protein localization to cytoskeleton"/>
    <property type="evidence" value="ECO:0007669"/>
    <property type="project" value="TreeGrafter"/>
</dbReference>
<dbReference type="GO" id="GO:0045095">
    <property type="term" value="C:keratin filament"/>
    <property type="evidence" value="ECO:0007669"/>
    <property type="project" value="TreeGrafter"/>
</dbReference>
<dbReference type="FunFam" id="3.30.870.10:FF:000004">
    <property type="entry name" value="protein FAM83H isoform X2"/>
    <property type="match status" value="1"/>
</dbReference>
<dbReference type="InterPro" id="IPR012461">
    <property type="entry name" value="SACK1"/>
</dbReference>
<evidence type="ECO:0000259" key="6">
    <source>
        <dbReference type="Pfam" id="PF07894"/>
    </source>
</evidence>
<gene>
    <name evidence="7" type="primary">fam83ha</name>
</gene>